<dbReference type="GO" id="GO:0005634">
    <property type="term" value="C:nucleus"/>
    <property type="evidence" value="ECO:0007669"/>
    <property type="project" value="TreeGrafter"/>
</dbReference>
<feature type="compositionally biased region" description="Polar residues" evidence="1">
    <location>
        <begin position="148"/>
        <end position="162"/>
    </location>
</feature>
<dbReference type="OMA" id="HAMKECE"/>
<feature type="compositionally biased region" description="Basic residues" evidence="1">
    <location>
        <begin position="174"/>
        <end position="183"/>
    </location>
</feature>
<dbReference type="eggNOG" id="ENOG502RTSW">
    <property type="taxonomic scope" value="Eukaryota"/>
</dbReference>
<evidence type="ECO:0000313" key="2">
    <source>
        <dbReference type="Ensembl" id="ENSCSAVP00000015175.1"/>
    </source>
</evidence>
<name>H2ZC59_CIOSA</name>
<dbReference type="GO" id="GO:0003712">
    <property type="term" value="F:transcription coregulator activity"/>
    <property type="evidence" value="ECO:0007669"/>
    <property type="project" value="TreeGrafter"/>
</dbReference>
<dbReference type="InterPro" id="IPR052850">
    <property type="entry name" value="NPAT_LisH"/>
</dbReference>
<evidence type="ECO:0000256" key="1">
    <source>
        <dbReference type="SAM" id="MobiDB-lite"/>
    </source>
</evidence>
<dbReference type="PANTHER" id="PTHR15087:SF14">
    <property type="entry name" value="PROTEIN NPAT"/>
    <property type="match status" value="1"/>
</dbReference>
<dbReference type="AlphaFoldDB" id="H2ZC59"/>
<keyword evidence="3" id="KW-1185">Reference proteome</keyword>
<dbReference type="STRING" id="51511.ENSCSAVP00000015175"/>
<accession>H2ZC59</accession>
<dbReference type="InParanoid" id="H2ZC59"/>
<reference evidence="2" key="2">
    <citation type="submission" date="2025-08" db="UniProtKB">
        <authorList>
            <consortium name="Ensembl"/>
        </authorList>
    </citation>
    <scope>IDENTIFICATION</scope>
</reference>
<proteinExistence type="predicted"/>
<reference evidence="2" key="3">
    <citation type="submission" date="2025-09" db="UniProtKB">
        <authorList>
            <consortium name="Ensembl"/>
        </authorList>
    </citation>
    <scope>IDENTIFICATION</scope>
</reference>
<dbReference type="Ensembl" id="ENSCSAVT00000015349.1">
    <property type="protein sequence ID" value="ENSCSAVP00000015175.1"/>
    <property type="gene ID" value="ENSCSAVG00000008899.1"/>
</dbReference>
<evidence type="ECO:0000313" key="3">
    <source>
        <dbReference type="Proteomes" id="UP000007875"/>
    </source>
</evidence>
<sequence length="190" mass="21903">MLLNSDVARLVLGYLAEENCVQAFNSFLLESSYLGEVLPMLQGIESPNLSMLNVGGKSLLMVLEEYSAMKSTEWEYLRSSRKKSTQEKYLQQMWNRLNNAINAFKSYQLACLLDSNLKDAVVQKIKKKQGVMVQGRPNEHLRDVTKRNIFTNQREPENTSYEPQPLPSIPDVNRRRKARGHPKRLSDLER</sequence>
<dbReference type="Proteomes" id="UP000007875">
    <property type="component" value="Unassembled WGS sequence"/>
</dbReference>
<organism evidence="2 3">
    <name type="scientific">Ciona savignyi</name>
    <name type="common">Pacific transparent sea squirt</name>
    <dbReference type="NCBI Taxonomy" id="51511"/>
    <lineage>
        <taxon>Eukaryota</taxon>
        <taxon>Metazoa</taxon>
        <taxon>Chordata</taxon>
        <taxon>Tunicata</taxon>
        <taxon>Ascidiacea</taxon>
        <taxon>Phlebobranchia</taxon>
        <taxon>Cionidae</taxon>
        <taxon>Ciona</taxon>
    </lineage>
</organism>
<protein>
    <recommendedName>
        <fullName evidence="4">LisH domain-containing protein</fullName>
    </recommendedName>
</protein>
<feature type="region of interest" description="Disordered" evidence="1">
    <location>
        <begin position="145"/>
        <end position="190"/>
    </location>
</feature>
<dbReference type="HOGENOM" id="CLU_1187307_0_0_1"/>
<evidence type="ECO:0008006" key="4">
    <source>
        <dbReference type="Google" id="ProtNLM"/>
    </source>
</evidence>
<dbReference type="PANTHER" id="PTHR15087">
    <property type="entry name" value="PROTEIN NPAT"/>
    <property type="match status" value="1"/>
</dbReference>
<reference evidence="3" key="1">
    <citation type="submission" date="2003-08" db="EMBL/GenBank/DDBJ databases">
        <authorList>
            <person name="Birren B."/>
            <person name="Nusbaum C."/>
            <person name="Abebe A."/>
            <person name="Abouelleil A."/>
            <person name="Adekoya E."/>
            <person name="Ait-zahra M."/>
            <person name="Allen N."/>
            <person name="Allen T."/>
            <person name="An P."/>
            <person name="Anderson M."/>
            <person name="Anderson S."/>
            <person name="Arachchi H."/>
            <person name="Armbruster J."/>
            <person name="Bachantsang P."/>
            <person name="Baldwin J."/>
            <person name="Barry A."/>
            <person name="Bayul T."/>
            <person name="Blitshsteyn B."/>
            <person name="Bloom T."/>
            <person name="Blye J."/>
            <person name="Boguslavskiy L."/>
            <person name="Borowsky M."/>
            <person name="Boukhgalter B."/>
            <person name="Brunache A."/>
            <person name="Butler J."/>
            <person name="Calixte N."/>
            <person name="Calvo S."/>
            <person name="Camarata J."/>
            <person name="Campo K."/>
            <person name="Chang J."/>
            <person name="Cheshatsang Y."/>
            <person name="Citroen M."/>
            <person name="Collymore A."/>
            <person name="Considine T."/>
            <person name="Cook A."/>
            <person name="Cooke P."/>
            <person name="Corum B."/>
            <person name="Cuomo C."/>
            <person name="David R."/>
            <person name="Dawoe T."/>
            <person name="Degray S."/>
            <person name="Dodge S."/>
            <person name="Dooley K."/>
            <person name="Dorje P."/>
            <person name="Dorjee K."/>
            <person name="Dorris L."/>
            <person name="Duffey N."/>
            <person name="Dupes A."/>
            <person name="Elkins T."/>
            <person name="Engels R."/>
            <person name="Erickson J."/>
            <person name="Farina A."/>
            <person name="Faro S."/>
            <person name="Ferreira P."/>
            <person name="Fischer H."/>
            <person name="Fitzgerald M."/>
            <person name="Foley K."/>
            <person name="Gage D."/>
            <person name="Galagan J."/>
            <person name="Gearin G."/>
            <person name="Gnerre S."/>
            <person name="Gnirke A."/>
            <person name="Goyette A."/>
            <person name="Graham J."/>
            <person name="Grandbois E."/>
            <person name="Gyaltsen K."/>
            <person name="Hafez N."/>
            <person name="Hagopian D."/>
            <person name="Hagos B."/>
            <person name="Hall J."/>
            <person name="Hatcher B."/>
            <person name="Heller A."/>
            <person name="Higgins H."/>
            <person name="Honan T."/>
            <person name="Horn A."/>
            <person name="Houde N."/>
            <person name="Hughes L."/>
            <person name="Hulme W."/>
            <person name="Husby E."/>
            <person name="Iliev I."/>
            <person name="Jaffe D."/>
            <person name="Jones C."/>
            <person name="Kamal M."/>
            <person name="Kamat A."/>
            <person name="Kamvysselis M."/>
            <person name="Karlsson E."/>
            <person name="Kells C."/>
            <person name="Kieu A."/>
            <person name="Kisner P."/>
            <person name="Kodira C."/>
            <person name="Kulbokas E."/>
            <person name="Labutti K."/>
            <person name="Lama D."/>
            <person name="Landers T."/>
            <person name="Leger J."/>
            <person name="Levine S."/>
            <person name="Lewis D."/>
            <person name="Lewis T."/>
            <person name="Lindblad-toh K."/>
            <person name="Liu X."/>
            <person name="Lokyitsang T."/>
            <person name="Lokyitsang Y."/>
            <person name="Lucien O."/>
            <person name="Lui A."/>
            <person name="Ma L.J."/>
            <person name="Mabbitt R."/>
            <person name="Macdonald J."/>
            <person name="Maclean C."/>
            <person name="Major J."/>
            <person name="Manning J."/>
            <person name="Marabella R."/>
            <person name="Maru K."/>
            <person name="Matthews C."/>
            <person name="Mauceli E."/>
            <person name="Mccarthy M."/>
            <person name="Mcdonough S."/>
            <person name="Mcghee T."/>
            <person name="Meldrim J."/>
            <person name="Meneus L."/>
            <person name="Mesirov J."/>
            <person name="Mihalev A."/>
            <person name="Mihova T."/>
            <person name="Mikkelsen T."/>
            <person name="Mlenga V."/>
            <person name="Moru K."/>
            <person name="Mozes J."/>
            <person name="Mulrain L."/>
            <person name="Munson G."/>
            <person name="Naylor J."/>
            <person name="Newes C."/>
            <person name="Nguyen C."/>
            <person name="Nguyen N."/>
            <person name="Nguyen T."/>
            <person name="Nicol R."/>
            <person name="Nielsen C."/>
            <person name="Nizzari M."/>
            <person name="Norbu C."/>
            <person name="Norbu N."/>
            <person name="O'donnell P."/>
            <person name="Okoawo O."/>
            <person name="O'leary S."/>
            <person name="Omotosho B."/>
            <person name="O'neill K."/>
            <person name="Osman S."/>
            <person name="Parker S."/>
            <person name="Perrin D."/>
            <person name="Phunkhang P."/>
            <person name="Piqani B."/>
            <person name="Purcell S."/>
            <person name="Rachupka T."/>
            <person name="Ramasamy U."/>
            <person name="Rameau R."/>
            <person name="Ray V."/>
            <person name="Raymond C."/>
            <person name="Retta R."/>
            <person name="Richardson S."/>
            <person name="Rise C."/>
            <person name="Rodriguez J."/>
            <person name="Rogers J."/>
            <person name="Rogov P."/>
            <person name="Rutman M."/>
            <person name="Schupbach R."/>
            <person name="Seaman C."/>
            <person name="Settipalli S."/>
            <person name="Sharpe T."/>
            <person name="Sheridan J."/>
            <person name="Sherpa N."/>
            <person name="Shi J."/>
            <person name="Smirnov S."/>
            <person name="Smith C."/>
            <person name="Sougnez C."/>
            <person name="Spencer B."/>
            <person name="Stalker J."/>
            <person name="Stange-thomann N."/>
            <person name="Stavropoulos S."/>
            <person name="Stetson K."/>
            <person name="Stone C."/>
            <person name="Stone S."/>
            <person name="Stubbs M."/>
            <person name="Talamas J."/>
            <person name="Tchuinga P."/>
            <person name="Tenzing P."/>
            <person name="Tesfaye S."/>
            <person name="Theodore J."/>
            <person name="Thoulutsang Y."/>
            <person name="Topham K."/>
            <person name="Towey S."/>
            <person name="Tsamla T."/>
            <person name="Tsomo N."/>
            <person name="Vallee D."/>
            <person name="Vassiliev H."/>
            <person name="Venkataraman V."/>
            <person name="Vinson J."/>
            <person name="Vo A."/>
            <person name="Wade C."/>
            <person name="Wang S."/>
            <person name="Wangchuk T."/>
            <person name="Wangdi T."/>
            <person name="Whittaker C."/>
            <person name="Wilkinson J."/>
            <person name="Wu Y."/>
            <person name="Wyman D."/>
            <person name="Yadav S."/>
            <person name="Yang S."/>
            <person name="Yang X."/>
            <person name="Yeager S."/>
            <person name="Yee E."/>
            <person name="Young G."/>
            <person name="Zainoun J."/>
            <person name="Zembeck L."/>
            <person name="Zimmer A."/>
            <person name="Zody M."/>
            <person name="Lander E."/>
        </authorList>
    </citation>
    <scope>NUCLEOTIDE SEQUENCE [LARGE SCALE GENOMIC DNA]</scope>
</reference>